<evidence type="ECO:0000259" key="2">
    <source>
        <dbReference type="Pfam" id="PF13458"/>
    </source>
</evidence>
<reference evidence="3" key="1">
    <citation type="journal article" date="2020" name="mSystems">
        <title>Genome- and Community-Level Interaction Insights into Carbon Utilization and Element Cycling Functions of Hydrothermarchaeota in Hydrothermal Sediment.</title>
        <authorList>
            <person name="Zhou Z."/>
            <person name="Liu Y."/>
            <person name="Xu W."/>
            <person name="Pan J."/>
            <person name="Luo Z.H."/>
            <person name="Li M."/>
        </authorList>
    </citation>
    <scope>NUCLEOTIDE SEQUENCE [LARGE SCALE GENOMIC DNA]</scope>
    <source>
        <strain evidence="3">SpSt-1074</strain>
    </source>
</reference>
<dbReference type="InterPro" id="IPR028081">
    <property type="entry name" value="Leu-bd"/>
</dbReference>
<dbReference type="Pfam" id="PF13458">
    <property type="entry name" value="Peripla_BP_6"/>
    <property type="match status" value="1"/>
</dbReference>
<feature type="domain" description="Leucine-binding protein" evidence="2">
    <location>
        <begin position="73"/>
        <end position="407"/>
    </location>
</feature>
<proteinExistence type="predicted"/>
<accession>A0A7J3VTQ7</accession>
<comment type="caution">
    <text evidence="3">The sequence shown here is derived from an EMBL/GenBank/DDBJ whole genome shotgun (WGS) entry which is preliminary data.</text>
</comment>
<dbReference type="PANTHER" id="PTHR30483">
    <property type="entry name" value="LEUCINE-SPECIFIC-BINDING PROTEIN"/>
    <property type="match status" value="1"/>
</dbReference>
<sequence length="442" mass="49093">MVRQAAVSNTVAAVLMVVLLAAGFAGGYFTAAFTGTGQTEIATKTEYVTVGGTVTQRITITATTTVGQTSGPPLKIGMTISKDGLFAPLTSGYESFNREWLNWVNNVRKGVYVRDLGVRVPVEIIIYDDRSQPDLAIQLYTKLATEDNVHILVSPYSADIGIQLIPTVAEKYRVPMIMAEASTKDMWNKGYKYVVTSMVPYWEDNQNGWSASYFDLQANTKWAKTIAFVGWDITWAIDTYNSGKSLARKAGLEIVYDQLLTPGTTDFSGVIRELRRINPDIVYLAMFGPVNALFIRQAAEAGYSPKEYHVIEYGAGFVKSLGQLSERVTSEIFWTPSFKYYQSDLLVDLMNKAGLSWVDWQWTELRMIIFQMIISAVEEAGKLDREAINTALHNLQIMTVSGPLIIGPQGYGNIGLVAIQIQNGRIQTVWPRNLANATYLHP</sequence>
<organism evidence="3">
    <name type="scientific">Caldiarchaeum subterraneum</name>
    <dbReference type="NCBI Taxonomy" id="311458"/>
    <lineage>
        <taxon>Archaea</taxon>
        <taxon>Nitrososphaerota</taxon>
        <taxon>Candidatus Caldarchaeales</taxon>
        <taxon>Candidatus Caldarchaeaceae</taxon>
        <taxon>Candidatus Caldarchaeum</taxon>
    </lineage>
</organism>
<name>A0A7J3VTQ7_CALS0</name>
<keyword evidence="1" id="KW-0732">Signal</keyword>
<evidence type="ECO:0000313" key="3">
    <source>
        <dbReference type="EMBL" id="HHM43733.1"/>
    </source>
</evidence>
<dbReference type="PANTHER" id="PTHR30483:SF37">
    <property type="entry name" value="ABC TRANSPORTER SUBSTRATE-BINDING PROTEIN"/>
    <property type="match status" value="1"/>
</dbReference>
<dbReference type="Gene3D" id="3.40.50.2300">
    <property type="match status" value="2"/>
</dbReference>
<evidence type="ECO:0000256" key="1">
    <source>
        <dbReference type="ARBA" id="ARBA00022729"/>
    </source>
</evidence>
<protein>
    <recommendedName>
        <fullName evidence="2">Leucine-binding protein domain-containing protein</fullName>
    </recommendedName>
</protein>
<dbReference type="EMBL" id="DRXH01000015">
    <property type="protein sequence ID" value="HHM43733.1"/>
    <property type="molecule type" value="Genomic_DNA"/>
</dbReference>
<dbReference type="SUPFAM" id="SSF53822">
    <property type="entry name" value="Periplasmic binding protein-like I"/>
    <property type="match status" value="1"/>
</dbReference>
<dbReference type="InterPro" id="IPR051010">
    <property type="entry name" value="BCAA_transport"/>
</dbReference>
<dbReference type="InterPro" id="IPR028082">
    <property type="entry name" value="Peripla_BP_I"/>
</dbReference>
<dbReference type="AlphaFoldDB" id="A0A7J3VTQ7"/>
<gene>
    <name evidence="3" type="ORF">ENM31_00340</name>
</gene>